<sequence>MVISNKLKYSNSYLLLSWIFDSHLLVMFILAEAFALPPPPPLLHPTAGETTLLLDATTPLRVVATAAVVALPTPPAITVEVVLATDGEALPCEATEMLLATPPILLPTTVAAIDDATLLGTDAG</sequence>
<name>A0A2M4D3J0_ANODA</name>
<protein>
    <submittedName>
        <fullName evidence="2">Putative secreted protein</fullName>
    </submittedName>
</protein>
<dbReference type="EMBL" id="GGFL01007949">
    <property type="protein sequence ID" value="MBW72127.1"/>
    <property type="molecule type" value="Transcribed_RNA"/>
</dbReference>
<keyword evidence="1" id="KW-0812">Transmembrane</keyword>
<feature type="transmembrane region" description="Helical" evidence="1">
    <location>
        <begin position="12"/>
        <end position="36"/>
    </location>
</feature>
<proteinExistence type="predicted"/>
<keyword evidence="1" id="KW-0472">Membrane</keyword>
<evidence type="ECO:0000313" key="2">
    <source>
        <dbReference type="EMBL" id="MBW72127.1"/>
    </source>
</evidence>
<organism evidence="2">
    <name type="scientific">Anopheles darlingi</name>
    <name type="common">Mosquito</name>
    <dbReference type="NCBI Taxonomy" id="43151"/>
    <lineage>
        <taxon>Eukaryota</taxon>
        <taxon>Metazoa</taxon>
        <taxon>Ecdysozoa</taxon>
        <taxon>Arthropoda</taxon>
        <taxon>Hexapoda</taxon>
        <taxon>Insecta</taxon>
        <taxon>Pterygota</taxon>
        <taxon>Neoptera</taxon>
        <taxon>Endopterygota</taxon>
        <taxon>Diptera</taxon>
        <taxon>Nematocera</taxon>
        <taxon>Culicoidea</taxon>
        <taxon>Culicidae</taxon>
        <taxon>Anophelinae</taxon>
        <taxon>Anopheles</taxon>
    </lineage>
</organism>
<dbReference type="AlphaFoldDB" id="A0A2M4D3J0"/>
<keyword evidence="1" id="KW-1133">Transmembrane helix</keyword>
<reference evidence="2" key="1">
    <citation type="submission" date="2018-01" db="EMBL/GenBank/DDBJ databases">
        <title>An insight into the sialome of Amazonian anophelines.</title>
        <authorList>
            <person name="Ribeiro J.M."/>
            <person name="Scarpassa V."/>
            <person name="Calvo E."/>
        </authorList>
    </citation>
    <scope>NUCLEOTIDE SEQUENCE</scope>
</reference>
<accession>A0A2M4D3J0</accession>
<evidence type="ECO:0000256" key="1">
    <source>
        <dbReference type="SAM" id="Phobius"/>
    </source>
</evidence>